<dbReference type="GO" id="GO:0008270">
    <property type="term" value="F:zinc ion binding"/>
    <property type="evidence" value="ECO:0007669"/>
    <property type="project" value="UniProtKB-KW"/>
</dbReference>
<dbReference type="PANTHER" id="PTHR23041">
    <property type="entry name" value="RING FINGER DOMAIN-CONTAINING"/>
    <property type="match status" value="1"/>
</dbReference>
<dbReference type="SMART" id="SM00184">
    <property type="entry name" value="RING"/>
    <property type="match status" value="1"/>
</dbReference>
<dbReference type="PROSITE" id="PS50089">
    <property type="entry name" value="ZF_RING_2"/>
    <property type="match status" value="1"/>
</dbReference>
<dbReference type="InterPro" id="IPR001841">
    <property type="entry name" value="Znf_RING"/>
</dbReference>
<keyword evidence="3" id="KW-0862">Zinc</keyword>
<feature type="compositionally biased region" description="Low complexity" evidence="5">
    <location>
        <begin position="45"/>
        <end position="55"/>
    </location>
</feature>
<dbReference type="Gene3D" id="3.30.40.10">
    <property type="entry name" value="Zinc/RING finger domain, C3HC4 (zinc finger)"/>
    <property type="match status" value="1"/>
</dbReference>
<protein>
    <recommendedName>
        <fullName evidence="6">RING-type domain-containing protein</fullName>
    </recommendedName>
</protein>
<dbReference type="Pfam" id="PF13639">
    <property type="entry name" value="zf-RING_2"/>
    <property type="match status" value="1"/>
</dbReference>
<dbReference type="GO" id="GO:0045944">
    <property type="term" value="P:positive regulation of transcription by RNA polymerase II"/>
    <property type="evidence" value="ECO:0007669"/>
    <property type="project" value="TreeGrafter"/>
</dbReference>
<feature type="compositionally biased region" description="Basic and acidic residues" evidence="5">
    <location>
        <begin position="1"/>
        <end position="12"/>
    </location>
</feature>
<evidence type="ECO:0000313" key="7">
    <source>
        <dbReference type="EnsemblMetazoa" id="GMOY009560-PA"/>
    </source>
</evidence>
<sequence>MPLSEEPNKNVDSRAGSRQSRLTIATDENPSSGHVPQAQTHENVSATSAGATGASVELPIPSIDLTETPPHTLRFGRRSGNDEMPIIDLTQTPQSDDVMFVSETNEVSFVSGQASNNNVQRATRRRLALDSPAQFMCPICLESVVEREPTSTMCGHVFCKSCIRQALTFNRRCPICKAEVELDELLRLHL</sequence>
<evidence type="ECO:0000256" key="2">
    <source>
        <dbReference type="ARBA" id="ARBA00022771"/>
    </source>
</evidence>
<dbReference type="InterPro" id="IPR047134">
    <property type="entry name" value="RNF4"/>
</dbReference>
<proteinExistence type="predicted"/>
<dbReference type="PhylomeDB" id="A0A1B0G8C1"/>
<name>A0A1B0G8C1_GLOMM</name>
<dbReference type="SUPFAM" id="SSF57850">
    <property type="entry name" value="RING/U-box"/>
    <property type="match status" value="1"/>
</dbReference>
<evidence type="ECO:0000259" key="6">
    <source>
        <dbReference type="PROSITE" id="PS50089"/>
    </source>
</evidence>
<feature type="region of interest" description="Disordered" evidence="5">
    <location>
        <begin position="1"/>
        <end position="55"/>
    </location>
</feature>
<keyword evidence="8" id="KW-1185">Reference proteome</keyword>
<organism evidence="7 8">
    <name type="scientific">Glossina morsitans morsitans</name>
    <name type="common">Savannah tsetse fly</name>
    <dbReference type="NCBI Taxonomy" id="37546"/>
    <lineage>
        <taxon>Eukaryota</taxon>
        <taxon>Metazoa</taxon>
        <taxon>Ecdysozoa</taxon>
        <taxon>Arthropoda</taxon>
        <taxon>Hexapoda</taxon>
        <taxon>Insecta</taxon>
        <taxon>Pterygota</taxon>
        <taxon>Neoptera</taxon>
        <taxon>Endopterygota</taxon>
        <taxon>Diptera</taxon>
        <taxon>Brachycera</taxon>
        <taxon>Muscomorpha</taxon>
        <taxon>Hippoboscoidea</taxon>
        <taxon>Glossinidae</taxon>
        <taxon>Glossina</taxon>
    </lineage>
</organism>
<keyword evidence="1" id="KW-0479">Metal-binding</keyword>
<feature type="compositionally biased region" description="Polar residues" evidence="5">
    <location>
        <begin position="16"/>
        <end position="44"/>
    </location>
</feature>
<dbReference type="STRING" id="37546.A0A1B0G8C1"/>
<evidence type="ECO:0000256" key="1">
    <source>
        <dbReference type="ARBA" id="ARBA00022723"/>
    </source>
</evidence>
<dbReference type="PANTHER" id="PTHR23041:SF78">
    <property type="entry name" value="E3 UBIQUITIN-PROTEIN LIGASE RNF4"/>
    <property type="match status" value="1"/>
</dbReference>
<evidence type="ECO:0000256" key="5">
    <source>
        <dbReference type="SAM" id="MobiDB-lite"/>
    </source>
</evidence>
<dbReference type="Proteomes" id="UP000092444">
    <property type="component" value="Unassembled WGS sequence"/>
</dbReference>
<dbReference type="VEuPathDB" id="VectorBase:GMOY009560"/>
<reference evidence="7" key="1">
    <citation type="submission" date="2020-05" db="UniProtKB">
        <authorList>
            <consortium name="EnsemblMetazoa"/>
        </authorList>
    </citation>
    <scope>IDENTIFICATION</scope>
    <source>
        <strain evidence="7">Yale</strain>
    </source>
</reference>
<accession>A0A1B0G8C1</accession>
<evidence type="ECO:0000256" key="3">
    <source>
        <dbReference type="ARBA" id="ARBA00022833"/>
    </source>
</evidence>
<dbReference type="PROSITE" id="PS00518">
    <property type="entry name" value="ZF_RING_1"/>
    <property type="match status" value="1"/>
</dbReference>
<dbReference type="InterPro" id="IPR013083">
    <property type="entry name" value="Znf_RING/FYVE/PHD"/>
</dbReference>
<dbReference type="EnsemblMetazoa" id="GMOY009560-RA">
    <property type="protein sequence ID" value="GMOY009560-PA"/>
    <property type="gene ID" value="GMOY009560"/>
</dbReference>
<feature type="domain" description="RING-type" evidence="6">
    <location>
        <begin position="137"/>
        <end position="177"/>
    </location>
</feature>
<dbReference type="InterPro" id="IPR017907">
    <property type="entry name" value="Znf_RING_CS"/>
</dbReference>
<evidence type="ECO:0000313" key="8">
    <source>
        <dbReference type="Proteomes" id="UP000092444"/>
    </source>
</evidence>
<keyword evidence="2 4" id="KW-0863">Zinc-finger</keyword>
<evidence type="ECO:0000256" key="4">
    <source>
        <dbReference type="PROSITE-ProRule" id="PRU00175"/>
    </source>
</evidence>
<dbReference type="EMBL" id="CCAG010000236">
    <property type="status" value="NOT_ANNOTATED_CDS"/>
    <property type="molecule type" value="Genomic_DNA"/>
</dbReference>
<dbReference type="AlphaFoldDB" id="A0A1B0G8C1"/>